<protein>
    <submittedName>
        <fullName evidence="10">M10 family metallopeptidase</fullName>
    </submittedName>
</protein>
<dbReference type="InterPro" id="IPR001818">
    <property type="entry name" value="Pept_M10_metallopeptidase"/>
</dbReference>
<dbReference type="SUPFAM" id="SSF55486">
    <property type="entry name" value="Metalloproteases ('zincins'), catalytic domain"/>
    <property type="match status" value="1"/>
</dbReference>
<dbReference type="GO" id="GO:0006508">
    <property type="term" value="P:proteolysis"/>
    <property type="evidence" value="ECO:0007669"/>
    <property type="project" value="UniProtKB-KW"/>
</dbReference>
<keyword evidence="5" id="KW-0677">Repeat</keyword>
<evidence type="ECO:0000313" key="10">
    <source>
        <dbReference type="EMBL" id="QOQ77152.1"/>
    </source>
</evidence>
<dbReference type="Proteomes" id="UP000594923">
    <property type="component" value="Chromosome"/>
</dbReference>
<dbReference type="EMBL" id="CP063073">
    <property type="protein sequence ID" value="QOQ77152.1"/>
    <property type="molecule type" value="Genomic_DNA"/>
</dbReference>
<dbReference type="GO" id="GO:0005615">
    <property type="term" value="C:extracellular space"/>
    <property type="evidence" value="ECO:0007669"/>
    <property type="project" value="InterPro"/>
</dbReference>
<keyword evidence="6" id="KW-0378">Hydrolase</keyword>
<evidence type="ECO:0000256" key="4">
    <source>
        <dbReference type="ARBA" id="ARBA00022723"/>
    </source>
</evidence>
<dbReference type="InterPro" id="IPR011049">
    <property type="entry name" value="Serralysin-like_metalloprot_C"/>
</dbReference>
<dbReference type="AlphaFoldDB" id="A0A7M1KLZ8"/>
<dbReference type="Pfam" id="PF08548">
    <property type="entry name" value="Peptidase_M10_C"/>
    <property type="match status" value="1"/>
</dbReference>
<reference evidence="10 11" key="1">
    <citation type="submission" date="2020-10" db="EMBL/GenBank/DDBJ databases">
        <title>High quality whole genome sequence of Pseudomonas poae PMA22.</title>
        <authorList>
            <person name="Hernandez J.G."/>
            <person name="Rodriguez P."/>
            <person name="Cuevas C."/>
            <person name="de la Calle F."/>
            <person name="Galan B."/>
            <person name="Garcia J.L."/>
        </authorList>
    </citation>
    <scope>NUCLEOTIDE SEQUENCE [LARGE SCALE GENOMIC DNA]</scope>
    <source>
        <strain evidence="10 11">PMA22</strain>
    </source>
</reference>
<feature type="domain" description="Peptidase M10 metallopeptidase" evidence="8">
    <location>
        <begin position="100"/>
        <end position="223"/>
    </location>
</feature>
<comment type="subcellular location">
    <subcellularLocation>
        <location evidence="1">Secreted</location>
    </subcellularLocation>
</comment>
<evidence type="ECO:0000259" key="8">
    <source>
        <dbReference type="Pfam" id="PF00413"/>
    </source>
</evidence>
<dbReference type="InterPro" id="IPR034033">
    <property type="entry name" value="Serralysin-like"/>
</dbReference>
<evidence type="ECO:0000256" key="1">
    <source>
        <dbReference type="ARBA" id="ARBA00004613"/>
    </source>
</evidence>
<evidence type="ECO:0000256" key="6">
    <source>
        <dbReference type="ARBA" id="ARBA00022801"/>
    </source>
</evidence>
<dbReference type="Gene3D" id="2.150.10.10">
    <property type="entry name" value="Serralysin-like metalloprotease, C-terminal"/>
    <property type="match status" value="1"/>
</dbReference>
<dbReference type="Pfam" id="PF00413">
    <property type="entry name" value="Peptidase_M10"/>
    <property type="match status" value="1"/>
</dbReference>
<dbReference type="GO" id="GO:0004222">
    <property type="term" value="F:metalloendopeptidase activity"/>
    <property type="evidence" value="ECO:0007669"/>
    <property type="project" value="InterPro"/>
</dbReference>
<evidence type="ECO:0000259" key="9">
    <source>
        <dbReference type="Pfam" id="PF08548"/>
    </source>
</evidence>
<organism evidence="10 11">
    <name type="scientific">Pseudomonas poae</name>
    <dbReference type="NCBI Taxonomy" id="200451"/>
    <lineage>
        <taxon>Bacteria</taxon>
        <taxon>Pseudomonadati</taxon>
        <taxon>Pseudomonadota</taxon>
        <taxon>Gammaproteobacteria</taxon>
        <taxon>Pseudomonadales</taxon>
        <taxon>Pseudomonadaceae</taxon>
        <taxon>Pseudomonas</taxon>
    </lineage>
</organism>
<name>A0A7M1KLZ8_9PSED</name>
<sequence>MAQIKPGLPSTGYEVVQRVLDDNKRSGGKTSQYGDPSLNSAEVAQRLNRFGKHWPDSNHNGKTELTFEFSTSRPRASEENQQDILEYKAERIVPLTLGQKAFVRKVHQEYADVANVTFTEKAAGASEGHLTYRGYSTGDQATEVAGFAHMPDPKDPAQGTVWMRHLDQTTKFGNWADDDKRQISHEKWRSTLIHEVGHGLGLGHSHAEGEEELEPYYYAEDSNSYTVMSYNVPFLSEAEEAVYPASLMMDDMAAIQSVYGANYATRNGDTTYGFNSNTERDQYSLKSAEDKPLFAVWDGGGWDSLDFSEFSQNQTINLNPGSSSDVGGLTGNVSIAQGVTIEEAKGGKGKNILIGNNAFNVLRGGPNSDILFGGSGGAQMWGGKGANTFVFDTSSSGKANWVMDFTSGKDKLDFSGLRQQLGPLNFVSTLPHDHSKAQDPLSPTFITRPGDVLVTYDAAFQRTHFRIDTTGNGKMDMHIDVQGSVAREDVVV</sequence>
<proteinExistence type="predicted"/>
<keyword evidence="7" id="KW-0862">Zinc</keyword>
<dbReference type="InterPro" id="IPR024079">
    <property type="entry name" value="MetalloPept_cat_dom_sf"/>
</dbReference>
<dbReference type="GO" id="GO:0008270">
    <property type="term" value="F:zinc ion binding"/>
    <property type="evidence" value="ECO:0007669"/>
    <property type="project" value="InterPro"/>
</dbReference>
<keyword evidence="3" id="KW-0645">Protease</keyword>
<dbReference type="RefSeq" id="WP_197627991.1">
    <property type="nucleotide sequence ID" value="NZ_CP063073.1"/>
</dbReference>
<evidence type="ECO:0000256" key="3">
    <source>
        <dbReference type="ARBA" id="ARBA00022670"/>
    </source>
</evidence>
<accession>A0A7M1KLZ8</accession>
<gene>
    <name evidence="10" type="ORF">IMF22_08995</name>
</gene>
<dbReference type="CDD" id="cd04277">
    <property type="entry name" value="ZnMc_serralysin_like"/>
    <property type="match status" value="1"/>
</dbReference>
<dbReference type="InterPro" id="IPR013858">
    <property type="entry name" value="Peptidase_M10B_C"/>
</dbReference>
<evidence type="ECO:0000313" key="11">
    <source>
        <dbReference type="Proteomes" id="UP000594923"/>
    </source>
</evidence>
<keyword evidence="2" id="KW-0964">Secreted</keyword>
<dbReference type="SUPFAM" id="SSF51120">
    <property type="entry name" value="beta-Roll"/>
    <property type="match status" value="1"/>
</dbReference>
<dbReference type="PRINTS" id="PR00313">
    <property type="entry name" value="CABNDNGRPT"/>
</dbReference>
<dbReference type="Gene3D" id="3.40.390.10">
    <property type="entry name" value="Collagenase (Catalytic Domain)"/>
    <property type="match status" value="1"/>
</dbReference>
<evidence type="ECO:0000256" key="7">
    <source>
        <dbReference type="ARBA" id="ARBA00022833"/>
    </source>
</evidence>
<keyword evidence="4" id="KW-0479">Metal-binding</keyword>
<evidence type="ECO:0000256" key="5">
    <source>
        <dbReference type="ARBA" id="ARBA00022737"/>
    </source>
</evidence>
<feature type="domain" description="Peptidase M10 serralysin C-terminal" evidence="9">
    <location>
        <begin position="261"/>
        <end position="492"/>
    </location>
</feature>
<dbReference type="GO" id="GO:0031012">
    <property type="term" value="C:extracellular matrix"/>
    <property type="evidence" value="ECO:0007669"/>
    <property type="project" value="InterPro"/>
</dbReference>
<dbReference type="GO" id="GO:0005509">
    <property type="term" value="F:calcium ion binding"/>
    <property type="evidence" value="ECO:0007669"/>
    <property type="project" value="InterPro"/>
</dbReference>
<evidence type="ECO:0000256" key="2">
    <source>
        <dbReference type="ARBA" id="ARBA00022525"/>
    </source>
</evidence>